<dbReference type="PROSITE" id="PS50104">
    <property type="entry name" value="TIR"/>
    <property type="match status" value="1"/>
</dbReference>
<protein>
    <recommendedName>
        <fullName evidence="1">TIR domain-containing protein</fullName>
    </recommendedName>
</protein>
<reference evidence="2" key="1">
    <citation type="submission" date="2020-10" db="EMBL/GenBank/DDBJ databases">
        <title>Taxonomic study of unclassified bacteria belonging to the class Ktedonobacteria.</title>
        <authorList>
            <person name="Yabe S."/>
            <person name="Wang C.M."/>
            <person name="Zheng Y."/>
            <person name="Sakai Y."/>
            <person name="Cavaletti L."/>
            <person name="Monciardini P."/>
            <person name="Donadio S."/>
        </authorList>
    </citation>
    <scope>NUCLEOTIDE SEQUENCE</scope>
    <source>
        <strain evidence="2">SOSP1-1</strain>
    </source>
</reference>
<dbReference type="InterPro" id="IPR000157">
    <property type="entry name" value="TIR_dom"/>
</dbReference>
<feature type="domain" description="TIR" evidence="1">
    <location>
        <begin position="1"/>
        <end position="92"/>
    </location>
</feature>
<sequence>MLAQRLHADFQDRGVRCWFAPEDMKIGDTIRARIDEAIHVQERLLLLLSEHSLASTWVEDEVEIAFEKERRQQHDMLFPVRLDETVMQAKEA</sequence>
<dbReference type="Gene3D" id="3.40.50.10140">
    <property type="entry name" value="Toll/interleukin-1 receptor homology (TIR) domain"/>
    <property type="match status" value="1"/>
</dbReference>
<dbReference type="Pfam" id="PF13676">
    <property type="entry name" value="TIR_2"/>
    <property type="match status" value="1"/>
</dbReference>
<evidence type="ECO:0000259" key="1">
    <source>
        <dbReference type="PROSITE" id="PS50104"/>
    </source>
</evidence>
<dbReference type="AlphaFoldDB" id="A0A8J3IDS9"/>
<dbReference type="GO" id="GO:0007165">
    <property type="term" value="P:signal transduction"/>
    <property type="evidence" value="ECO:0007669"/>
    <property type="project" value="InterPro"/>
</dbReference>
<dbReference type="InterPro" id="IPR035897">
    <property type="entry name" value="Toll_tir_struct_dom_sf"/>
</dbReference>
<accession>A0A8J3IDS9</accession>
<keyword evidence="3" id="KW-1185">Reference proteome</keyword>
<comment type="caution">
    <text evidence="2">The sequence shown here is derived from an EMBL/GenBank/DDBJ whole genome shotgun (WGS) entry which is preliminary data.</text>
</comment>
<dbReference type="SUPFAM" id="SSF52200">
    <property type="entry name" value="Toll/Interleukin receptor TIR domain"/>
    <property type="match status" value="1"/>
</dbReference>
<dbReference type="Proteomes" id="UP000612362">
    <property type="component" value="Unassembled WGS sequence"/>
</dbReference>
<proteinExistence type="predicted"/>
<gene>
    <name evidence="2" type="ORF">KSX_95080</name>
</gene>
<dbReference type="EMBL" id="BNJF01000011">
    <property type="protein sequence ID" value="GHO51345.1"/>
    <property type="molecule type" value="Genomic_DNA"/>
</dbReference>
<evidence type="ECO:0000313" key="2">
    <source>
        <dbReference type="EMBL" id="GHO51345.1"/>
    </source>
</evidence>
<name>A0A8J3IDS9_9CHLR</name>
<evidence type="ECO:0000313" key="3">
    <source>
        <dbReference type="Proteomes" id="UP000612362"/>
    </source>
</evidence>
<organism evidence="2 3">
    <name type="scientific">Ktedonospora formicarum</name>
    <dbReference type="NCBI Taxonomy" id="2778364"/>
    <lineage>
        <taxon>Bacteria</taxon>
        <taxon>Bacillati</taxon>
        <taxon>Chloroflexota</taxon>
        <taxon>Ktedonobacteria</taxon>
        <taxon>Ktedonobacterales</taxon>
        <taxon>Ktedonobacteraceae</taxon>
        <taxon>Ktedonospora</taxon>
    </lineage>
</organism>